<evidence type="ECO:0000313" key="8">
    <source>
        <dbReference type="EMBL" id="GAD84377.1"/>
    </source>
</evidence>
<dbReference type="Gene3D" id="3.40.50.200">
    <property type="entry name" value="Peptidase S8/S53 domain"/>
    <property type="match status" value="1"/>
</dbReference>
<evidence type="ECO:0000256" key="2">
    <source>
        <dbReference type="ARBA" id="ARBA00022670"/>
    </source>
</evidence>
<dbReference type="InterPro" id="IPR000209">
    <property type="entry name" value="Peptidase_S8/S53_dom"/>
</dbReference>
<evidence type="ECO:0000256" key="1">
    <source>
        <dbReference type="ARBA" id="ARBA00011073"/>
    </source>
</evidence>
<feature type="active site" description="Charge relay system" evidence="5">
    <location>
        <position position="158"/>
    </location>
</feature>
<evidence type="ECO:0000256" key="4">
    <source>
        <dbReference type="ARBA" id="ARBA00022825"/>
    </source>
</evidence>
<dbReference type="InterPro" id="IPR036852">
    <property type="entry name" value="Peptidase_S8/S53_dom_sf"/>
</dbReference>
<evidence type="ECO:0000256" key="6">
    <source>
        <dbReference type="SAM" id="SignalP"/>
    </source>
</evidence>
<evidence type="ECO:0000259" key="7">
    <source>
        <dbReference type="Pfam" id="PF00082"/>
    </source>
</evidence>
<dbReference type="RefSeq" id="WP_022566362.1">
    <property type="nucleotide sequence ID" value="NZ_BAFO02000023.1"/>
</dbReference>
<feature type="domain" description="Peptidase S8/S53" evidence="7">
    <location>
        <begin position="149"/>
        <end position="395"/>
    </location>
</feature>
<evidence type="ECO:0000256" key="5">
    <source>
        <dbReference type="PROSITE-ProRule" id="PRU01240"/>
    </source>
</evidence>
<dbReference type="PANTHER" id="PTHR43806">
    <property type="entry name" value="PEPTIDASE S8"/>
    <property type="match status" value="1"/>
</dbReference>
<dbReference type="SUPFAM" id="SSF54897">
    <property type="entry name" value="Protease propeptides/inhibitors"/>
    <property type="match status" value="1"/>
</dbReference>
<dbReference type="GeneID" id="91519513"/>
<dbReference type="InterPro" id="IPR015500">
    <property type="entry name" value="Peptidase_S8_subtilisin-rel"/>
</dbReference>
<keyword evidence="4 5" id="KW-0720">Serine protease</keyword>
<feature type="active site" description="Charge relay system" evidence="5">
    <location>
        <position position="192"/>
    </location>
</feature>
<dbReference type="GO" id="GO:0004252">
    <property type="term" value="F:serine-type endopeptidase activity"/>
    <property type="evidence" value="ECO:0007669"/>
    <property type="project" value="UniProtKB-UniRule"/>
</dbReference>
<evidence type="ECO:0000313" key="9">
    <source>
        <dbReference type="Proteomes" id="UP000017048"/>
    </source>
</evidence>
<dbReference type="eggNOG" id="COG1404">
    <property type="taxonomic scope" value="Bacteria"/>
</dbReference>
<dbReference type="AlphaFoldDB" id="U5E4N8"/>
<gene>
    <name evidence="8" type="ORF">NCAST_23_01350</name>
</gene>
<dbReference type="Pfam" id="PF00082">
    <property type="entry name" value="Peptidase_S8"/>
    <property type="match status" value="1"/>
</dbReference>
<dbReference type="PANTHER" id="PTHR43806:SF11">
    <property type="entry name" value="CEREVISIN-RELATED"/>
    <property type="match status" value="1"/>
</dbReference>
<protein>
    <submittedName>
        <fullName evidence="8">Peptidase S8 family protein</fullName>
    </submittedName>
</protein>
<evidence type="ECO:0000256" key="3">
    <source>
        <dbReference type="ARBA" id="ARBA00022801"/>
    </source>
</evidence>
<accession>U5E4N8</accession>
<dbReference type="SUPFAM" id="SSF52743">
    <property type="entry name" value="Subtilisin-like"/>
    <property type="match status" value="1"/>
</dbReference>
<dbReference type="InterPro" id="IPR022398">
    <property type="entry name" value="Peptidase_S8_His-AS"/>
</dbReference>
<feature type="signal peptide" evidence="6">
    <location>
        <begin position="1"/>
        <end position="25"/>
    </location>
</feature>
<dbReference type="STRING" id="1824.SAMN05444423_1011458"/>
<reference evidence="8 9" key="1">
    <citation type="journal article" date="2014" name="BMC Genomics">
        <title>Genome based analysis of type-I polyketide synthase and nonribosomal peptide synthetase gene clusters in seven strains of five representative Nocardia species.</title>
        <authorList>
            <person name="Komaki H."/>
            <person name="Ichikawa N."/>
            <person name="Hosoyama A."/>
            <person name="Takahashi-Nakaguchi A."/>
            <person name="Matsuzawa T."/>
            <person name="Suzuki K."/>
            <person name="Fujita N."/>
            <person name="Gonoi T."/>
        </authorList>
    </citation>
    <scope>NUCLEOTIDE SEQUENCE [LARGE SCALE GENOMIC DNA]</scope>
    <source>
        <strain evidence="8 9">NBRC 15531</strain>
    </source>
</reference>
<dbReference type="Proteomes" id="UP000017048">
    <property type="component" value="Unassembled WGS sequence"/>
</dbReference>
<comment type="caution">
    <text evidence="8">The sequence shown here is derived from an EMBL/GenBank/DDBJ whole genome shotgun (WGS) entry which is preliminary data.</text>
</comment>
<sequence>MKTTWLALPVAVLSILAAAAIPAAADPAEQKPKVPVALAENGRGIPDVYIVGVKEGADLDAVLTRAKINETRVTATALRSFSAKLSKHQIEALQDDSSVELILQDQHTLSPSSVDGYTPTDQPGPGWALDRINQAALPGDGNYTTSATGAGVTAYVIDGGIDVTHPDFEGRASEGMSTITSPMTATCANYQHGTGVAGMLGGAKFGVAKKVTLVSLRISPCDSGASFTDILSATNWLLGHGQKPAVVNLSSNANATGTFEDQIAAGWMRGVFNNLAESGFFITNSTSNRQMDACLGWPADAAGVMAVAHTDADDHAADTSDWGGCIQLYAPGHLVPMPKIGGGFAIGKGSSFAAPMVAGVGALYKATYGDASYTVIADWIKDKSTKNVVLPKLNGNVGAQPTVNRLLNTGGL</sequence>
<comment type="similarity">
    <text evidence="1 5">Belongs to the peptidase S8 family.</text>
</comment>
<name>U5E4N8_NOCAS</name>
<dbReference type="InterPro" id="IPR037045">
    <property type="entry name" value="S8pro/Inhibitor_I9_sf"/>
</dbReference>
<dbReference type="GO" id="GO:0005615">
    <property type="term" value="C:extracellular space"/>
    <property type="evidence" value="ECO:0007669"/>
    <property type="project" value="TreeGrafter"/>
</dbReference>
<keyword evidence="2 5" id="KW-0645">Protease</keyword>
<dbReference type="GO" id="GO:0006508">
    <property type="term" value="P:proteolysis"/>
    <property type="evidence" value="ECO:0007669"/>
    <property type="project" value="UniProtKB-KW"/>
</dbReference>
<proteinExistence type="inferred from homology"/>
<organism evidence="8 9">
    <name type="scientific">Nocardia asteroides NBRC 15531</name>
    <dbReference type="NCBI Taxonomy" id="1110697"/>
    <lineage>
        <taxon>Bacteria</taxon>
        <taxon>Bacillati</taxon>
        <taxon>Actinomycetota</taxon>
        <taxon>Actinomycetes</taxon>
        <taxon>Mycobacteriales</taxon>
        <taxon>Nocardiaceae</taxon>
        <taxon>Nocardia</taxon>
    </lineage>
</organism>
<keyword evidence="3 5" id="KW-0378">Hydrolase</keyword>
<feature type="active site" description="Charge relay system" evidence="5">
    <location>
        <position position="351"/>
    </location>
</feature>
<keyword evidence="9" id="KW-1185">Reference proteome</keyword>
<dbReference type="Gene3D" id="3.30.70.80">
    <property type="entry name" value="Peptidase S8 propeptide/proteinase inhibitor I9"/>
    <property type="match status" value="1"/>
</dbReference>
<feature type="chain" id="PRO_5004659066" evidence="6">
    <location>
        <begin position="26"/>
        <end position="412"/>
    </location>
</feature>
<dbReference type="PROSITE" id="PS51892">
    <property type="entry name" value="SUBTILASE"/>
    <property type="match status" value="1"/>
</dbReference>
<dbReference type="EMBL" id="BAFO02000023">
    <property type="protein sequence ID" value="GAD84377.1"/>
    <property type="molecule type" value="Genomic_DNA"/>
</dbReference>
<keyword evidence="6" id="KW-0732">Signal</keyword>
<dbReference type="InterPro" id="IPR050131">
    <property type="entry name" value="Peptidase_S8_subtilisin-like"/>
</dbReference>
<dbReference type="PROSITE" id="PS00137">
    <property type="entry name" value="SUBTILASE_HIS"/>
    <property type="match status" value="1"/>
</dbReference>
<dbReference type="PRINTS" id="PR00723">
    <property type="entry name" value="SUBTILISIN"/>
</dbReference>